<proteinExistence type="predicted"/>
<dbReference type="Gene3D" id="3.90.79.10">
    <property type="entry name" value="Nucleoside Triphosphate Pyrophosphohydrolase"/>
    <property type="match status" value="1"/>
</dbReference>
<dbReference type="STRING" id="265719.SAMN04488509_101887"/>
<evidence type="ECO:0000259" key="3">
    <source>
        <dbReference type="PROSITE" id="PS51462"/>
    </source>
</evidence>
<feature type="domain" description="Nudix hydrolase" evidence="3">
    <location>
        <begin position="9"/>
        <end position="138"/>
    </location>
</feature>
<dbReference type="Proteomes" id="UP000199603">
    <property type="component" value="Unassembled WGS sequence"/>
</dbReference>
<name>A0A1G6T5D8_9GAMM</name>
<dbReference type="InterPro" id="IPR000086">
    <property type="entry name" value="NUDIX_hydrolase_dom"/>
</dbReference>
<reference evidence="4 5" key="1">
    <citation type="submission" date="2016-10" db="EMBL/GenBank/DDBJ databases">
        <authorList>
            <person name="de Groot N.N."/>
        </authorList>
    </citation>
    <scope>NUCLEOTIDE SEQUENCE [LARGE SCALE GENOMIC DNA]</scope>
    <source>
        <strain evidence="4 5">DSM 16957</strain>
    </source>
</reference>
<dbReference type="InterPro" id="IPR015797">
    <property type="entry name" value="NUDIX_hydrolase-like_dom_sf"/>
</dbReference>
<evidence type="ECO:0000313" key="5">
    <source>
        <dbReference type="Proteomes" id="UP000199603"/>
    </source>
</evidence>
<evidence type="ECO:0000256" key="1">
    <source>
        <dbReference type="ARBA" id="ARBA00001946"/>
    </source>
</evidence>
<dbReference type="AlphaFoldDB" id="A0A1G6T5D8"/>
<dbReference type="PANTHER" id="PTHR43222:SF11">
    <property type="entry name" value="PHOSPHATASE NUDJ"/>
    <property type="match status" value="1"/>
</dbReference>
<dbReference type="Pfam" id="PF00293">
    <property type="entry name" value="NUDIX"/>
    <property type="match status" value="1"/>
</dbReference>
<protein>
    <submittedName>
        <fullName evidence="4">NUDIX domain-containing protein</fullName>
    </submittedName>
</protein>
<evidence type="ECO:0000256" key="2">
    <source>
        <dbReference type="ARBA" id="ARBA00022801"/>
    </source>
</evidence>
<accession>A0A1G6T5D8</accession>
<sequence>MPKSDIQFNPDITVACVIVREGRFLLVEEEVRGRLVLNQPAGHLEPGEGLVEAAAREALEETGWQVRPQCFVGSYLWRAETGKTYIRFAFGAEAVRHDPARPLDAGITRCLWLAPAEIDAEADRLRSPLVQAVVRDFLAGQRAPLQHVRHVLG</sequence>
<dbReference type="RefSeq" id="WP_176763997.1">
    <property type="nucleotide sequence ID" value="NZ_FNAG01000001.1"/>
</dbReference>
<keyword evidence="5" id="KW-1185">Reference proteome</keyword>
<dbReference type="SUPFAM" id="SSF55811">
    <property type="entry name" value="Nudix"/>
    <property type="match status" value="1"/>
</dbReference>
<dbReference type="PROSITE" id="PS00893">
    <property type="entry name" value="NUDIX_BOX"/>
    <property type="match status" value="1"/>
</dbReference>
<comment type="cofactor">
    <cofactor evidence="1">
        <name>Mg(2+)</name>
        <dbReference type="ChEBI" id="CHEBI:18420"/>
    </cofactor>
</comment>
<evidence type="ECO:0000313" key="4">
    <source>
        <dbReference type="EMBL" id="SDD24249.1"/>
    </source>
</evidence>
<organism evidence="4 5">
    <name type="scientific">Aquimonas voraii</name>
    <dbReference type="NCBI Taxonomy" id="265719"/>
    <lineage>
        <taxon>Bacteria</taxon>
        <taxon>Pseudomonadati</taxon>
        <taxon>Pseudomonadota</taxon>
        <taxon>Gammaproteobacteria</taxon>
        <taxon>Lysobacterales</taxon>
        <taxon>Lysobacteraceae</taxon>
        <taxon>Aquimonas</taxon>
    </lineage>
</organism>
<dbReference type="InterPro" id="IPR020084">
    <property type="entry name" value="NUDIX_hydrolase_CS"/>
</dbReference>
<dbReference type="EMBL" id="FNAG01000001">
    <property type="protein sequence ID" value="SDD24249.1"/>
    <property type="molecule type" value="Genomic_DNA"/>
</dbReference>
<dbReference type="PROSITE" id="PS51462">
    <property type="entry name" value="NUDIX"/>
    <property type="match status" value="1"/>
</dbReference>
<dbReference type="PANTHER" id="PTHR43222">
    <property type="entry name" value="NUDIX HYDROLASE 23"/>
    <property type="match status" value="1"/>
</dbReference>
<keyword evidence="2" id="KW-0378">Hydrolase</keyword>
<dbReference type="GO" id="GO:0016787">
    <property type="term" value="F:hydrolase activity"/>
    <property type="evidence" value="ECO:0007669"/>
    <property type="project" value="UniProtKB-KW"/>
</dbReference>
<gene>
    <name evidence="4" type="ORF">SAMN04488509_101887</name>
</gene>